<comment type="caution">
    <text evidence="1">The sequence shown here is derived from an EMBL/GenBank/DDBJ whole genome shotgun (WGS) entry which is preliminary data.</text>
</comment>
<protein>
    <recommendedName>
        <fullName evidence="3">STAS/SEC14 domain-containing protein</fullName>
    </recommendedName>
</protein>
<keyword evidence="2" id="KW-1185">Reference proteome</keyword>
<evidence type="ECO:0000313" key="1">
    <source>
        <dbReference type="EMBL" id="KAA9331252.1"/>
    </source>
</evidence>
<dbReference type="RefSeq" id="WP_150904775.1">
    <property type="nucleotide sequence ID" value="NZ_VTWT01000008.1"/>
</dbReference>
<sequence>MLFFQKPFVTIHFEEQFNLARVKWSRFENSYEYREGLSQALALGKLKAPQNWILDLRELSAIRLNDQNWTVTHFLPQFHAMVMGGKLAIILSEDFYSNASIGNIARGMQPLENVSARYFNDEESAMAWFASMAELQ</sequence>
<organism evidence="1 2">
    <name type="scientific">Adhaeribacter soli</name>
    <dbReference type="NCBI Taxonomy" id="2607655"/>
    <lineage>
        <taxon>Bacteria</taxon>
        <taxon>Pseudomonadati</taxon>
        <taxon>Bacteroidota</taxon>
        <taxon>Cytophagia</taxon>
        <taxon>Cytophagales</taxon>
        <taxon>Hymenobacteraceae</taxon>
        <taxon>Adhaeribacter</taxon>
    </lineage>
</organism>
<accession>A0A5N1IMF5</accession>
<name>A0A5N1IMF5_9BACT</name>
<gene>
    <name evidence="1" type="ORF">F0P94_15320</name>
</gene>
<reference evidence="1 2" key="1">
    <citation type="submission" date="2019-09" db="EMBL/GenBank/DDBJ databases">
        <title>Genome sequence of Adhaeribacter sp. M2.</title>
        <authorList>
            <person name="Srinivasan S."/>
        </authorList>
    </citation>
    <scope>NUCLEOTIDE SEQUENCE [LARGE SCALE GENOMIC DNA]</scope>
    <source>
        <strain evidence="1 2">M2</strain>
    </source>
</reference>
<evidence type="ECO:0008006" key="3">
    <source>
        <dbReference type="Google" id="ProtNLM"/>
    </source>
</evidence>
<proteinExistence type="predicted"/>
<dbReference type="Proteomes" id="UP000326570">
    <property type="component" value="Unassembled WGS sequence"/>
</dbReference>
<dbReference type="EMBL" id="VTWT01000008">
    <property type="protein sequence ID" value="KAA9331252.1"/>
    <property type="molecule type" value="Genomic_DNA"/>
</dbReference>
<dbReference type="AlphaFoldDB" id="A0A5N1IMF5"/>
<evidence type="ECO:0000313" key="2">
    <source>
        <dbReference type="Proteomes" id="UP000326570"/>
    </source>
</evidence>